<dbReference type="Proteomes" id="UP000321907">
    <property type="component" value="Unassembled WGS sequence"/>
</dbReference>
<proteinExistence type="predicted"/>
<evidence type="ECO:0008006" key="4">
    <source>
        <dbReference type="Google" id="ProtNLM"/>
    </source>
</evidence>
<keyword evidence="3" id="KW-1185">Reference proteome</keyword>
<feature type="signal peptide" evidence="1">
    <location>
        <begin position="1"/>
        <end position="20"/>
    </location>
</feature>
<evidence type="ECO:0000313" key="2">
    <source>
        <dbReference type="EMBL" id="TXF88219.1"/>
    </source>
</evidence>
<keyword evidence="1" id="KW-0732">Signal</keyword>
<reference evidence="2 3" key="1">
    <citation type="submission" date="2019-08" db="EMBL/GenBank/DDBJ databases">
        <title>Lewinella sp. strain SSH13 Genome sequencing and assembly.</title>
        <authorList>
            <person name="Kim I."/>
        </authorList>
    </citation>
    <scope>NUCLEOTIDE SEQUENCE [LARGE SCALE GENOMIC DNA]</scope>
    <source>
        <strain evidence="2 3">SSH13</strain>
    </source>
</reference>
<dbReference type="EMBL" id="VOXD01000025">
    <property type="protein sequence ID" value="TXF88219.1"/>
    <property type="molecule type" value="Genomic_DNA"/>
</dbReference>
<comment type="caution">
    <text evidence="2">The sequence shown here is derived from an EMBL/GenBank/DDBJ whole genome shotgun (WGS) entry which is preliminary data.</text>
</comment>
<dbReference type="OrthoDB" id="955522at2"/>
<evidence type="ECO:0000313" key="3">
    <source>
        <dbReference type="Proteomes" id="UP000321907"/>
    </source>
</evidence>
<name>A0A5C7FBS6_9BACT</name>
<feature type="chain" id="PRO_5023124423" description="Lipoprotein" evidence="1">
    <location>
        <begin position="21"/>
        <end position="145"/>
    </location>
</feature>
<dbReference type="PROSITE" id="PS51257">
    <property type="entry name" value="PROKAR_LIPOPROTEIN"/>
    <property type="match status" value="1"/>
</dbReference>
<dbReference type="AlphaFoldDB" id="A0A5C7FBS6"/>
<protein>
    <recommendedName>
        <fullName evidence="4">Lipoprotein</fullName>
    </recommendedName>
</protein>
<organism evidence="2 3">
    <name type="scientific">Neolewinella aurantiaca</name>
    <dbReference type="NCBI Taxonomy" id="2602767"/>
    <lineage>
        <taxon>Bacteria</taxon>
        <taxon>Pseudomonadati</taxon>
        <taxon>Bacteroidota</taxon>
        <taxon>Saprospiria</taxon>
        <taxon>Saprospirales</taxon>
        <taxon>Lewinellaceae</taxon>
        <taxon>Neolewinella</taxon>
    </lineage>
</organism>
<gene>
    <name evidence="2" type="ORF">FUA23_15520</name>
</gene>
<dbReference type="RefSeq" id="WP_147931672.1">
    <property type="nucleotide sequence ID" value="NZ_VOXD01000025.1"/>
</dbReference>
<sequence>MTTKYFCPLILLLLSLSSCEKNKELTTLNDLRSEAVVWQLDASVQSISWDPSEVQPLHSERTLQFWQGKVYTNGSFCDLSGPAGAPEEIPYDAENSHFVVDSCPNDTVNYPYTHTFSVDLDRGELAVVYLTCVEYCALRYRRMEQ</sequence>
<evidence type="ECO:0000256" key="1">
    <source>
        <dbReference type="SAM" id="SignalP"/>
    </source>
</evidence>
<accession>A0A5C7FBS6</accession>